<gene>
    <name evidence="2" type="ORF">Tasa_002_012</name>
</gene>
<feature type="region of interest" description="Disordered" evidence="1">
    <location>
        <begin position="1"/>
        <end position="34"/>
    </location>
</feature>
<comment type="caution">
    <text evidence="2">The sequence shown here is derived from an EMBL/GenBank/DDBJ whole genome shotgun (WGS) entry which is preliminary data.</text>
</comment>
<protein>
    <submittedName>
        <fullName evidence="2">Uncharacterized protein</fullName>
    </submittedName>
</protein>
<dbReference type="Proteomes" id="UP000032679">
    <property type="component" value="Unassembled WGS sequence"/>
</dbReference>
<dbReference type="EMBL" id="BALE01000002">
    <property type="protein sequence ID" value="GAN52732.1"/>
    <property type="molecule type" value="Genomic_DNA"/>
</dbReference>
<reference evidence="2 3" key="1">
    <citation type="submission" date="2012-10" db="EMBL/GenBank/DDBJ databases">
        <title>Genome sequencing of Tanticharoenia sakaeratensis NBRC 103193.</title>
        <authorList>
            <person name="Azuma Y."/>
            <person name="Hadano H."/>
            <person name="Hirakawa H."/>
            <person name="Matsushita K."/>
        </authorList>
    </citation>
    <scope>NUCLEOTIDE SEQUENCE [LARGE SCALE GENOMIC DNA]</scope>
    <source>
        <strain evidence="2 3">NBRC 103193</strain>
    </source>
</reference>
<evidence type="ECO:0000313" key="3">
    <source>
        <dbReference type="Proteomes" id="UP000032679"/>
    </source>
</evidence>
<accession>A0A0D6MGG8</accession>
<keyword evidence="3" id="KW-1185">Reference proteome</keyword>
<evidence type="ECO:0000313" key="2">
    <source>
        <dbReference type="EMBL" id="GAN52732.1"/>
    </source>
</evidence>
<evidence type="ECO:0000256" key="1">
    <source>
        <dbReference type="SAM" id="MobiDB-lite"/>
    </source>
</evidence>
<proteinExistence type="predicted"/>
<sequence length="100" mass="10449">MQLEANDLDPSETWTSLRGGEGMRTGRLPSAGAGWPILHFGVSSNRTGKSKSFRDTHGSNVIIASAKANGATQSDCAGSIKTSPPQRGRFAMATAPGQDM</sequence>
<organism evidence="2 3">
    <name type="scientific">Tanticharoenia sakaeratensis NBRC 103193</name>
    <dbReference type="NCBI Taxonomy" id="1231623"/>
    <lineage>
        <taxon>Bacteria</taxon>
        <taxon>Pseudomonadati</taxon>
        <taxon>Pseudomonadota</taxon>
        <taxon>Alphaproteobacteria</taxon>
        <taxon>Acetobacterales</taxon>
        <taxon>Acetobacteraceae</taxon>
        <taxon>Tanticharoenia</taxon>
    </lineage>
</organism>
<feature type="compositionally biased region" description="Acidic residues" evidence="1">
    <location>
        <begin position="1"/>
        <end position="10"/>
    </location>
</feature>
<dbReference type="AlphaFoldDB" id="A0A0D6MGG8"/>
<name>A0A0D6MGG8_9PROT</name>